<keyword evidence="1" id="KW-1133">Transmembrane helix</keyword>
<protein>
    <submittedName>
        <fullName evidence="2">Uncharacterized protein</fullName>
    </submittedName>
</protein>
<organism evidence="2 3">
    <name type="scientific">Fictibacillus aquaticus</name>
    <dbReference type="NCBI Taxonomy" id="2021314"/>
    <lineage>
        <taxon>Bacteria</taxon>
        <taxon>Bacillati</taxon>
        <taxon>Bacillota</taxon>
        <taxon>Bacilli</taxon>
        <taxon>Bacillales</taxon>
        <taxon>Fictibacillaceae</taxon>
        <taxon>Fictibacillus</taxon>
    </lineage>
</organism>
<dbReference type="EMBL" id="NOII01000003">
    <property type="protein sequence ID" value="OYD57342.1"/>
    <property type="molecule type" value="Genomic_DNA"/>
</dbReference>
<evidence type="ECO:0000256" key="1">
    <source>
        <dbReference type="SAM" id="Phobius"/>
    </source>
</evidence>
<sequence length="95" mass="10747">MDWFMLVMSVVLFGLGAAAVVYSWRYSSVHHEKAKREGVSSPGTSDSILGAVFELILVFFFDLLLRFLPLWMVKLFIFLAGAGFIYLAYLAFLEV</sequence>
<feature type="transmembrane region" description="Helical" evidence="1">
    <location>
        <begin position="75"/>
        <end position="92"/>
    </location>
</feature>
<evidence type="ECO:0000313" key="3">
    <source>
        <dbReference type="Proteomes" id="UP000215059"/>
    </source>
</evidence>
<reference evidence="2 3" key="1">
    <citation type="submission" date="2017-07" db="EMBL/GenBank/DDBJ databases">
        <title>Fictibacillus sp. nov. GDSW-R2A3 Genome sequencing and assembly.</title>
        <authorList>
            <person name="Mayilraj S."/>
        </authorList>
    </citation>
    <scope>NUCLEOTIDE SEQUENCE [LARGE SCALE GENOMIC DNA]</scope>
    <source>
        <strain evidence="2 3">GDSW-R2A3</strain>
    </source>
</reference>
<comment type="caution">
    <text evidence="2">The sequence shown here is derived from an EMBL/GenBank/DDBJ whole genome shotgun (WGS) entry which is preliminary data.</text>
</comment>
<feature type="transmembrane region" description="Helical" evidence="1">
    <location>
        <begin position="47"/>
        <end position="68"/>
    </location>
</feature>
<evidence type="ECO:0000313" key="2">
    <source>
        <dbReference type="EMBL" id="OYD57342.1"/>
    </source>
</evidence>
<name>A0A235F7Y2_9BACL</name>
<keyword evidence="3" id="KW-1185">Reference proteome</keyword>
<keyword evidence="1" id="KW-0472">Membrane</keyword>
<dbReference type="Proteomes" id="UP000215059">
    <property type="component" value="Unassembled WGS sequence"/>
</dbReference>
<accession>A0A235F7Y2</accession>
<dbReference type="AlphaFoldDB" id="A0A235F7Y2"/>
<proteinExistence type="predicted"/>
<keyword evidence="1" id="KW-0812">Transmembrane</keyword>
<dbReference type="RefSeq" id="WP_094252691.1">
    <property type="nucleotide sequence ID" value="NZ_JBHLXL010000001.1"/>
</dbReference>
<gene>
    <name evidence="2" type="ORF">CGZ90_11715</name>
</gene>